<dbReference type="GO" id="GO:0006772">
    <property type="term" value="P:thiamine metabolic process"/>
    <property type="evidence" value="ECO:0007669"/>
    <property type="project" value="UniProtKB-ARBA"/>
</dbReference>
<dbReference type="AlphaFoldDB" id="A0AAN7TF52"/>
<dbReference type="PANTHER" id="PTHR41813">
    <property type="entry name" value="REGULATOR PAB1642, PUTATIVE (AFU_ORTHOLOGUE AFUA_3G11955)-RELATED"/>
    <property type="match status" value="1"/>
</dbReference>
<dbReference type="InterPro" id="IPR004305">
    <property type="entry name" value="Thiaminase-2/PQQC"/>
</dbReference>
<evidence type="ECO:0000259" key="1">
    <source>
        <dbReference type="Pfam" id="PF03070"/>
    </source>
</evidence>
<name>A0AAN7TF52_9PEZI</name>
<dbReference type="InterPro" id="IPR053261">
    <property type="entry name" value="Polyketide-peptide_reg"/>
</dbReference>
<evidence type="ECO:0000313" key="2">
    <source>
        <dbReference type="EMBL" id="KAK5111664.1"/>
    </source>
</evidence>
<dbReference type="PANTHER" id="PTHR41813:SF2">
    <property type="entry name" value="REGULATOR PAB1642, PUTATIVE (AFU_ORTHOLOGUE AFUA_3G11955)-RELATED"/>
    <property type="match status" value="1"/>
</dbReference>
<dbReference type="Gene3D" id="1.20.910.10">
    <property type="entry name" value="Heme oxygenase-like"/>
    <property type="match status" value="1"/>
</dbReference>
<dbReference type="Proteomes" id="UP001310890">
    <property type="component" value="Unassembled WGS sequence"/>
</dbReference>
<accession>A0AAN7TF52</accession>
<sequence length="256" mass="29477">MPSLTSHLLHLDPLTLKLATQHPFLESAATKSLSLDNLKSWLAQDRLYALSYTNFIGSLIAKTPVPTTTDRDTTLEWRTVDLLIDCLTNIRTEIKMFEETSQAEGWLEDICDVHPNLHTRAYQDLFAGAAAPQKPLIVGLTVLWATEECYLRSWTYAKSRMDLSLPSKEKDVMQRIFIPNWSSPEFQALVRRIGGLLNKFGTERAEEDSWEWQECENAWRQVLKVEQEFWPDVKGVRFHADAKSHSKDDRKVVNEI</sequence>
<evidence type="ECO:0000313" key="3">
    <source>
        <dbReference type="Proteomes" id="UP001310890"/>
    </source>
</evidence>
<gene>
    <name evidence="2" type="ORF">LTR62_004769</name>
</gene>
<reference evidence="2" key="1">
    <citation type="submission" date="2023-08" db="EMBL/GenBank/DDBJ databases">
        <title>Black Yeasts Isolated from many extreme environments.</title>
        <authorList>
            <person name="Coleine C."/>
            <person name="Stajich J.E."/>
            <person name="Selbmann L."/>
        </authorList>
    </citation>
    <scope>NUCLEOTIDE SEQUENCE</scope>
    <source>
        <strain evidence="2">CCFEE 5401</strain>
    </source>
</reference>
<feature type="domain" description="Thiaminase-2/PQQC" evidence="1">
    <location>
        <begin position="18"/>
        <end position="231"/>
    </location>
</feature>
<dbReference type="EMBL" id="JAVRRL010000037">
    <property type="protein sequence ID" value="KAK5111664.1"/>
    <property type="molecule type" value="Genomic_DNA"/>
</dbReference>
<dbReference type="Pfam" id="PF03070">
    <property type="entry name" value="TENA_THI-4"/>
    <property type="match status" value="1"/>
</dbReference>
<proteinExistence type="predicted"/>
<dbReference type="SUPFAM" id="SSF48613">
    <property type="entry name" value="Heme oxygenase-like"/>
    <property type="match status" value="1"/>
</dbReference>
<organism evidence="2 3">
    <name type="scientific">Meristemomyces frigidus</name>
    <dbReference type="NCBI Taxonomy" id="1508187"/>
    <lineage>
        <taxon>Eukaryota</taxon>
        <taxon>Fungi</taxon>
        <taxon>Dikarya</taxon>
        <taxon>Ascomycota</taxon>
        <taxon>Pezizomycotina</taxon>
        <taxon>Dothideomycetes</taxon>
        <taxon>Dothideomycetidae</taxon>
        <taxon>Mycosphaerellales</taxon>
        <taxon>Teratosphaeriaceae</taxon>
        <taxon>Meristemomyces</taxon>
    </lineage>
</organism>
<comment type="caution">
    <text evidence="2">The sequence shown here is derived from an EMBL/GenBank/DDBJ whole genome shotgun (WGS) entry which is preliminary data.</text>
</comment>
<dbReference type="CDD" id="cd19357">
    <property type="entry name" value="TenA_E_At3g16990-like"/>
    <property type="match status" value="1"/>
</dbReference>
<protein>
    <recommendedName>
        <fullName evidence="1">Thiaminase-2/PQQC domain-containing protein</fullName>
    </recommendedName>
</protein>
<dbReference type="InterPro" id="IPR016084">
    <property type="entry name" value="Haem_Oase-like_multi-hlx"/>
</dbReference>